<evidence type="ECO:0000313" key="5">
    <source>
        <dbReference type="Proteomes" id="UP001596110"/>
    </source>
</evidence>
<dbReference type="SMART" id="SM00530">
    <property type="entry name" value="HTH_XRE"/>
    <property type="match status" value="1"/>
</dbReference>
<proteinExistence type="predicted"/>
<dbReference type="PANTHER" id="PTHR46558">
    <property type="entry name" value="TRACRIPTIONAL REGULATORY PROTEIN-RELATED-RELATED"/>
    <property type="match status" value="1"/>
</dbReference>
<keyword evidence="2" id="KW-1133">Transmembrane helix</keyword>
<name>A0ABW0UI27_9STRE</name>
<reference evidence="5" key="1">
    <citation type="journal article" date="2019" name="Int. J. Syst. Evol. Microbiol.">
        <title>The Global Catalogue of Microorganisms (GCM) 10K type strain sequencing project: providing services to taxonomists for standard genome sequencing and annotation.</title>
        <authorList>
            <consortium name="The Broad Institute Genomics Platform"/>
            <consortium name="The Broad Institute Genome Sequencing Center for Infectious Disease"/>
            <person name="Wu L."/>
            <person name="Ma J."/>
        </authorList>
    </citation>
    <scope>NUCLEOTIDE SEQUENCE [LARGE SCALE GENOMIC DNA]</scope>
    <source>
        <strain evidence="5">DT43</strain>
    </source>
</reference>
<feature type="transmembrane region" description="Helical" evidence="2">
    <location>
        <begin position="111"/>
        <end position="129"/>
    </location>
</feature>
<feature type="domain" description="HTH cro/C1-type" evidence="3">
    <location>
        <begin position="8"/>
        <end position="62"/>
    </location>
</feature>
<dbReference type="InterPro" id="IPR001387">
    <property type="entry name" value="Cro/C1-type_HTH"/>
</dbReference>
<dbReference type="PANTHER" id="PTHR46558:SF13">
    <property type="entry name" value="HTH-TYPE TRANSCRIPTIONAL REGULATOR IMMR"/>
    <property type="match status" value="1"/>
</dbReference>
<comment type="caution">
    <text evidence="4">The sequence shown here is derived from an EMBL/GenBank/DDBJ whole genome shotgun (WGS) entry which is preliminary data.</text>
</comment>
<dbReference type="EMBL" id="JBHSOJ010000019">
    <property type="protein sequence ID" value="MFC5631561.1"/>
    <property type="molecule type" value="Genomic_DNA"/>
</dbReference>
<keyword evidence="1" id="KW-0238">DNA-binding</keyword>
<sequence length="132" mass="15505">MTIFAEQLKKLRQKKNISQEELAKQLFISRQAVSKWENGDATPDLDNLVKLSEIFTVSLDELVNGKKSVPTKEDDDNLHLLRGREYVINPETGKYEKRDGLAIFIDLISEYWWIIFFVPLFVMWIKIIIDLF</sequence>
<evidence type="ECO:0000256" key="1">
    <source>
        <dbReference type="ARBA" id="ARBA00023125"/>
    </source>
</evidence>
<dbReference type="Gene3D" id="1.10.260.40">
    <property type="entry name" value="lambda repressor-like DNA-binding domains"/>
    <property type="match status" value="1"/>
</dbReference>
<keyword evidence="2" id="KW-0812">Transmembrane</keyword>
<dbReference type="InterPro" id="IPR010982">
    <property type="entry name" value="Lambda_DNA-bd_dom_sf"/>
</dbReference>
<dbReference type="PROSITE" id="PS50943">
    <property type="entry name" value="HTH_CROC1"/>
    <property type="match status" value="1"/>
</dbReference>
<keyword evidence="5" id="KW-1185">Reference proteome</keyword>
<evidence type="ECO:0000313" key="4">
    <source>
        <dbReference type="EMBL" id="MFC5631561.1"/>
    </source>
</evidence>
<dbReference type="Proteomes" id="UP001596110">
    <property type="component" value="Unassembled WGS sequence"/>
</dbReference>
<dbReference type="SUPFAM" id="SSF47413">
    <property type="entry name" value="lambda repressor-like DNA-binding domains"/>
    <property type="match status" value="1"/>
</dbReference>
<evidence type="ECO:0000259" key="3">
    <source>
        <dbReference type="PROSITE" id="PS50943"/>
    </source>
</evidence>
<evidence type="ECO:0000256" key="2">
    <source>
        <dbReference type="SAM" id="Phobius"/>
    </source>
</evidence>
<dbReference type="Pfam" id="PF01381">
    <property type="entry name" value="HTH_3"/>
    <property type="match status" value="1"/>
</dbReference>
<keyword evidence="2" id="KW-0472">Membrane</keyword>
<protein>
    <submittedName>
        <fullName evidence="4">Helix-turn-helix domain-containing protein</fullName>
    </submittedName>
</protein>
<dbReference type="CDD" id="cd00093">
    <property type="entry name" value="HTH_XRE"/>
    <property type="match status" value="1"/>
</dbReference>
<dbReference type="RefSeq" id="WP_156807149.1">
    <property type="nucleotide sequence ID" value="NZ_JBHSOJ010000019.1"/>
</dbReference>
<accession>A0ABW0UI27</accession>
<gene>
    <name evidence="4" type="ORF">ACFPQ3_08235</name>
</gene>
<organism evidence="4 5">
    <name type="scientific">Streptococcus caledonicus</name>
    <dbReference type="NCBI Taxonomy" id="2614158"/>
    <lineage>
        <taxon>Bacteria</taxon>
        <taxon>Bacillati</taxon>
        <taxon>Bacillota</taxon>
        <taxon>Bacilli</taxon>
        <taxon>Lactobacillales</taxon>
        <taxon>Streptococcaceae</taxon>
        <taxon>Streptococcus</taxon>
    </lineage>
</organism>